<dbReference type="Gene3D" id="3.40.50.200">
    <property type="entry name" value="Peptidase S8/S53 domain"/>
    <property type="match status" value="1"/>
</dbReference>
<dbReference type="PROSITE" id="PS00136">
    <property type="entry name" value="SUBTILASE_ASP"/>
    <property type="match status" value="1"/>
</dbReference>
<dbReference type="RefSeq" id="WP_117229920.1">
    <property type="nucleotide sequence ID" value="NZ_CP061725.1"/>
</dbReference>
<dbReference type="PRINTS" id="PR00723">
    <property type="entry name" value="SUBTILISIN"/>
</dbReference>
<keyword evidence="13" id="KW-0732">Signal</keyword>
<keyword evidence="8 12" id="KW-1133">Transmembrane helix</keyword>
<dbReference type="Pfam" id="PF00082">
    <property type="entry name" value="Peptidase_S8"/>
    <property type="match status" value="1"/>
</dbReference>
<comment type="subcellular location">
    <subcellularLocation>
        <location evidence="1">Cell membrane</location>
        <topology evidence="1">Single-pass membrane protein</topology>
    </subcellularLocation>
</comment>
<dbReference type="InterPro" id="IPR050131">
    <property type="entry name" value="Peptidase_S8_subtilisin-like"/>
</dbReference>
<evidence type="ECO:0000313" key="16">
    <source>
        <dbReference type="Proteomes" id="UP000262621"/>
    </source>
</evidence>
<dbReference type="Proteomes" id="UP000262621">
    <property type="component" value="Unassembled WGS sequence"/>
</dbReference>
<feature type="active site" description="Charge relay system" evidence="10">
    <location>
        <position position="64"/>
    </location>
</feature>
<protein>
    <submittedName>
        <fullName evidence="15">Type VII secretion-associated serine protease mycosin</fullName>
    </submittedName>
</protein>
<dbReference type="GO" id="GO:0006508">
    <property type="term" value="P:proteolysis"/>
    <property type="evidence" value="ECO:0007669"/>
    <property type="project" value="UniProtKB-KW"/>
</dbReference>
<dbReference type="GO" id="GO:0004252">
    <property type="term" value="F:serine-type endopeptidase activity"/>
    <property type="evidence" value="ECO:0007669"/>
    <property type="project" value="UniProtKB-UniRule"/>
</dbReference>
<feature type="signal peptide" evidence="13">
    <location>
        <begin position="1"/>
        <end position="31"/>
    </location>
</feature>
<evidence type="ECO:0000259" key="14">
    <source>
        <dbReference type="Pfam" id="PF00082"/>
    </source>
</evidence>
<evidence type="ECO:0000256" key="8">
    <source>
        <dbReference type="ARBA" id="ARBA00022989"/>
    </source>
</evidence>
<feature type="domain" description="Peptidase S8/S53" evidence="14">
    <location>
        <begin position="55"/>
        <end position="304"/>
    </location>
</feature>
<evidence type="ECO:0000256" key="5">
    <source>
        <dbReference type="ARBA" id="ARBA00022692"/>
    </source>
</evidence>
<evidence type="ECO:0000313" key="15">
    <source>
        <dbReference type="EMBL" id="RFS44468.1"/>
    </source>
</evidence>
<comment type="caution">
    <text evidence="15">The sequence shown here is derived from an EMBL/GenBank/DDBJ whole genome shotgun (WGS) entry which is preliminary data.</text>
</comment>
<dbReference type="EMBL" id="QVFU01000029">
    <property type="protein sequence ID" value="RFS44468.1"/>
    <property type="molecule type" value="Genomic_DNA"/>
</dbReference>
<keyword evidence="16" id="KW-1185">Reference proteome</keyword>
<dbReference type="PROSITE" id="PS51892">
    <property type="entry name" value="SUBTILASE"/>
    <property type="match status" value="1"/>
</dbReference>
<evidence type="ECO:0000256" key="3">
    <source>
        <dbReference type="ARBA" id="ARBA00022475"/>
    </source>
</evidence>
<keyword evidence="6 10" id="KW-0378">Hydrolase</keyword>
<keyword evidence="3" id="KW-1003">Cell membrane</keyword>
<sequence length="417" mass="42919">MRLLTRPMTTVALTAASVLAALVVSAAPALADSTRDDSWHVKTLELAEMHRISRGEGVTVAVIDTGVDATHPDLRDNVVPGVDLYDDKAKGRVDREGHGTGMASLIAGHGHGPGDGDGVLGVAPKAKILPVTIKSERSAVIAPTAIAAGINWAVDNGADIVNVSLGASHNEELNRAVDRAYQRNVVVVAAVGNRKDAIIGNPARHPGAIAVNGTDRAGVISKEAALPAEEVNIAAPGEDIVQAAPGGRYVTAIGNSGSAAIVSGAMALVKAKYPDLNAYQLFERLLETTRDAGDPGRDLYYGWGVLDLRAALTGEPDGRARSAATPDEPELDAGLEAARAVEGPGPAETVIVVLIWVGILVLLVGAVTAVILLRRARRARAVAVDGDGPVGPTPGTHVPPAGPDDPADESVWRRPPG</sequence>
<feature type="active site" description="Charge relay system" evidence="10">
    <location>
        <position position="98"/>
    </location>
</feature>
<evidence type="ECO:0000256" key="12">
    <source>
        <dbReference type="SAM" id="Phobius"/>
    </source>
</evidence>
<keyword evidence="9 12" id="KW-0472">Membrane</keyword>
<evidence type="ECO:0000256" key="6">
    <source>
        <dbReference type="ARBA" id="ARBA00022801"/>
    </source>
</evidence>
<evidence type="ECO:0000256" key="11">
    <source>
        <dbReference type="SAM" id="MobiDB-lite"/>
    </source>
</evidence>
<dbReference type="InterPro" id="IPR015500">
    <property type="entry name" value="Peptidase_S8_subtilisin-rel"/>
</dbReference>
<dbReference type="PANTHER" id="PTHR43806">
    <property type="entry name" value="PEPTIDASE S8"/>
    <property type="match status" value="1"/>
</dbReference>
<feature type="transmembrane region" description="Helical" evidence="12">
    <location>
        <begin position="350"/>
        <end position="373"/>
    </location>
</feature>
<evidence type="ECO:0000256" key="4">
    <source>
        <dbReference type="ARBA" id="ARBA00022670"/>
    </source>
</evidence>
<dbReference type="GO" id="GO:0005886">
    <property type="term" value="C:plasma membrane"/>
    <property type="evidence" value="ECO:0007669"/>
    <property type="project" value="UniProtKB-SubCell"/>
</dbReference>
<dbReference type="InterPro" id="IPR023827">
    <property type="entry name" value="Peptidase_S8_Asp-AS"/>
</dbReference>
<dbReference type="InterPro" id="IPR023834">
    <property type="entry name" value="T7SS_pept_S8A_mycosin"/>
</dbReference>
<reference evidence="15 16" key="1">
    <citation type="submission" date="2018-08" db="EMBL/GenBank/DDBJ databases">
        <title>Verrucosispora craniellae sp. nov., isolated from a marine sponge in the South China Sea.</title>
        <authorList>
            <person name="Li L."/>
            <person name="Lin H.W."/>
        </authorList>
    </citation>
    <scope>NUCLEOTIDE SEQUENCE [LARGE SCALE GENOMIC DNA]</scope>
    <source>
        <strain evidence="15 16">LHW63014</strain>
    </source>
</reference>
<feature type="active site" description="Charge relay system" evidence="10">
    <location>
        <position position="256"/>
    </location>
</feature>
<evidence type="ECO:0000256" key="13">
    <source>
        <dbReference type="SAM" id="SignalP"/>
    </source>
</evidence>
<evidence type="ECO:0000256" key="2">
    <source>
        <dbReference type="ARBA" id="ARBA00011073"/>
    </source>
</evidence>
<dbReference type="InterPro" id="IPR000209">
    <property type="entry name" value="Peptidase_S8/S53_dom"/>
</dbReference>
<keyword evidence="5 12" id="KW-0812">Transmembrane</keyword>
<keyword evidence="4 10" id="KW-0645">Protease</keyword>
<feature type="chain" id="PRO_5016638813" evidence="13">
    <location>
        <begin position="32"/>
        <end position="417"/>
    </location>
</feature>
<accession>A0A372FUT6</accession>
<organism evidence="15 16">
    <name type="scientific">Micromonospora craniellae</name>
    <dbReference type="NCBI Taxonomy" id="2294034"/>
    <lineage>
        <taxon>Bacteria</taxon>
        <taxon>Bacillati</taxon>
        <taxon>Actinomycetota</taxon>
        <taxon>Actinomycetes</taxon>
        <taxon>Micromonosporales</taxon>
        <taxon>Micromonosporaceae</taxon>
        <taxon>Micromonospora</taxon>
    </lineage>
</organism>
<name>A0A372FUT6_9ACTN</name>
<evidence type="ECO:0000256" key="9">
    <source>
        <dbReference type="ARBA" id="ARBA00023136"/>
    </source>
</evidence>
<dbReference type="SUPFAM" id="SSF52743">
    <property type="entry name" value="Subtilisin-like"/>
    <property type="match status" value="1"/>
</dbReference>
<dbReference type="NCBIfam" id="TIGR03921">
    <property type="entry name" value="T7SS_mycosin"/>
    <property type="match status" value="1"/>
</dbReference>
<gene>
    <name evidence="15" type="primary">mycP</name>
    <name evidence="15" type="ORF">D0Q02_21985</name>
</gene>
<comment type="similarity">
    <text evidence="2 10">Belongs to the peptidase S8 family.</text>
</comment>
<keyword evidence="7 10" id="KW-0720">Serine protease</keyword>
<dbReference type="AlphaFoldDB" id="A0A372FUT6"/>
<evidence type="ECO:0000256" key="1">
    <source>
        <dbReference type="ARBA" id="ARBA00004162"/>
    </source>
</evidence>
<feature type="region of interest" description="Disordered" evidence="11">
    <location>
        <begin position="384"/>
        <end position="417"/>
    </location>
</feature>
<evidence type="ECO:0000256" key="10">
    <source>
        <dbReference type="PROSITE-ProRule" id="PRU01240"/>
    </source>
</evidence>
<dbReference type="PANTHER" id="PTHR43806:SF11">
    <property type="entry name" value="CEREVISIN-RELATED"/>
    <property type="match status" value="1"/>
</dbReference>
<proteinExistence type="inferred from homology"/>
<dbReference type="InterPro" id="IPR036852">
    <property type="entry name" value="Peptidase_S8/S53_dom_sf"/>
</dbReference>
<dbReference type="OrthoDB" id="5240330at2"/>
<evidence type="ECO:0000256" key="7">
    <source>
        <dbReference type="ARBA" id="ARBA00022825"/>
    </source>
</evidence>